<dbReference type="Pfam" id="PF04502">
    <property type="entry name" value="Saf4_Yju2"/>
    <property type="match status" value="1"/>
</dbReference>
<gene>
    <name evidence="2" type="ORF">BUALT_Bualt03G0159300</name>
</gene>
<sequence length="158" mass="18415">MEDEEIQEEKRKRNAEEMGYTMKTLENRMLDSKREMDLLATLDEMRSPKSRHATVSVDAMLEGLRRSNKEKEQKLEEEHEALKKSVFKGQREVAVLRRINDEDIDNDDEDLTLFLPDNEGTFAGPSKRRNVCEEHPSNPPFDSLTKYSVIESANKRDL</sequence>
<dbReference type="AlphaFoldDB" id="A0AAV6Y4Z5"/>
<evidence type="ECO:0000313" key="3">
    <source>
        <dbReference type="Proteomes" id="UP000826271"/>
    </source>
</evidence>
<organism evidence="2 3">
    <name type="scientific">Buddleja alternifolia</name>
    <dbReference type="NCBI Taxonomy" id="168488"/>
    <lineage>
        <taxon>Eukaryota</taxon>
        <taxon>Viridiplantae</taxon>
        <taxon>Streptophyta</taxon>
        <taxon>Embryophyta</taxon>
        <taxon>Tracheophyta</taxon>
        <taxon>Spermatophyta</taxon>
        <taxon>Magnoliopsida</taxon>
        <taxon>eudicotyledons</taxon>
        <taxon>Gunneridae</taxon>
        <taxon>Pentapetalae</taxon>
        <taxon>asterids</taxon>
        <taxon>lamiids</taxon>
        <taxon>Lamiales</taxon>
        <taxon>Scrophulariaceae</taxon>
        <taxon>Buddlejeae</taxon>
        <taxon>Buddleja</taxon>
    </lineage>
</organism>
<comment type="caution">
    <text evidence="2">The sequence shown here is derived from an EMBL/GenBank/DDBJ whole genome shotgun (WGS) entry which is preliminary data.</text>
</comment>
<dbReference type="EMBL" id="WHWC01000003">
    <property type="protein sequence ID" value="KAG8386543.1"/>
    <property type="molecule type" value="Genomic_DNA"/>
</dbReference>
<feature type="region of interest" description="Disordered" evidence="1">
    <location>
        <begin position="110"/>
        <end position="144"/>
    </location>
</feature>
<name>A0AAV6Y4Z5_9LAMI</name>
<proteinExistence type="predicted"/>
<reference evidence="2" key="1">
    <citation type="submission" date="2019-10" db="EMBL/GenBank/DDBJ databases">
        <authorList>
            <person name="Zhang R."/>
            <person name="Pan Y."/>
            <person name="Wang J."/>
            <person name="Ma R."/>
            <person name="Yu S."/>
        </authorList>
    </citation>
    <scope>NUCLEOTIDE SEQUENCE</scope>
    <source>
        <strain evidence="2">LA-IB0</strain>
        <tissue evidence="2">Leaf</tissue>
    </source>
</reference>
<protein>
    <submittedName>
        <fullName evidence="2">Uncharacterized protein</fullName>
    </submittedName>
</protein>
<dbReference type="PANTHER" id="PTHR12111:SF1">
    <property type="entry name" value="SPLICING FACTOR YJU2"/>
    <property type="match status" value="1"/>
</dbReference>
<keyword evidence="3" id="KW-1185">Reference proteome</keyword>
<dbReference type="InterPro" id="IPR007590">
    <property type="entry name" value="Saf4/Yju2"/>
</dbReference>
<evidence type="ECO:0000313" key="2">
    <source>
        <dbReference type="EMBL" id="KAG8386543.1"/>
    </source>
</evidence>
<dbReference type="GO" id="GO:0000398">
    <property type="term" value="P:mRNA splicing, via spliceosome"/>
    <property type="evidence" value="ECO:0007669"/>
    <property type="project" value="InterPro"/>
</dbReference>
<evidence type="ECO:0000256" key="1">
    <source>
        <dbReference type="SAM" id="MobiDB-lite"/>
    </source>
</evidence>
<accession>A0AAV6Y4Z5</accession>
<dbReference type="PANTHER" id="PTHR12111">
    <property type="entry name" value="SPLICING FACTOR YJU2"/>
    <property type="match status" value="1"/>
</dbReference>
<dbReference type="GO" id="GO:0071006">
    <property type="term" value="C:U2-type catalytic step 1 spliceosome"/>
    <property type="evidence" value="ECO:0007669"/>
    <property type="project" value="TreeGrafter"/>
</dbReference>
<dbReference type="Proteomes" id="UP000826271">
    <property type="component" value="Unassembled WGS sequence"/>
</dbReference>